<feature type="region of interest" description="Disordered" evidence="1">
    <location>
        <begin position="691"/>
        <end position="811"/>
    </location>
</feature>
<dbReference type="RefSeq" id="XP_022093015.1">
    <property type="nucleotide sequence ID" value="XM_022237323.1"/>
</dbReference>
<proteinExistence type="predicted"/>
<feature type="region of interest" description="Disordered" evidence="1">
    <location>
        <begin position="340"/>
        <end position="658"/>
    </location>
</feature>
<evidence type="ECO:0000256" key="3">
    <source>
        <dbReference type="SAM" id="SignalP"/>
    </source>
</evidence>
<dbReference type="Proteomes" id="UP000694845">
    <property type="component" value="Unplaced"/>
</dbReference>
<feature type="compositionally biased region" description="Low complexity" evidence="1">
    <location>
        <begin position="648"/>
        <end position="658"/>
    </location>
</feature>
<feature type="compositionally biased region" description="Basic and acidic residues" evidence="1">
    <location>
        <begin position="146"/>
        <end position="162"/>
    </location>
</feature>
<keyword evidence="2" id="KW-0472">Membrane</keyword>
<reference evidence="5" key="1">
    <citation type="submission" date="2025-08" db="UniProtKB">
        <authorList>
            <consortium name="RefSeq"/>
        </authorList>
    </citation>
    <scope>IDENTIFICATION</scope>
</reference>
<feature type="compositionally biased region" description="Basic and acidic residues" evidence="1">
    <location>
        <begin position="272"/>
        <end position="286"/>
    </location>
</feature>
<name>A0A8B7YKR6_ACAPL</name>
<feature type="region of interest" description="Disordered" evidence="1">
    <location>
        <begin position="80"/>
        <end position="307"/>
    </location>
</feature>
<gene>
    <name evidence="5" type="primary">LOC110980536</name>
</gene>
<feature type="compositionally biased region" description="Polar residues" evidence="1">
    <location>
        <begin position="565"/>
        <end position="575"/>
    </location>
</feature>
<feature type="chain" id="PRO_5034900137" evidence="3">
    <location>
        <begin position="27"/>
        <end position="811"/>
    </location>
</feature>
<feature type="compositionally biased region" description="Low complexity" evidence="1">
    <location>
        <begin position="134"/>
        <end position="143"/>
    </location>
</feature>
<evidence type="ECO:0000256" key="2">
    <source>
        <dbReference type="SAM" id="Phobius"/>
    </source>
</evidence>
<keyword evidence="3" id="KW-0732">Signal</keyword>
<feature type="compositionally biased region" description="Low complexity" evidence="1">
    <location>
        <begin position="554"/>
        <end position="564"/>
    </location>
</feature>
<feature type="compositionally biased region" description="Low complexity" evidence="1">
    <location>
        <begin position="373"/>
        <end position="398"/>
    </location>
</feature>
<dbReference type="GeneID" id="110980536"/>
<feature type="compositionally biased region" description="Basic and acidic residues" evidence="1">
    <location>
        <begin position="755"/>
        <end position="764"/>
    </location>
</feature>
<feature type="compositionally biased region" description="Basic and acidic residues" evidence="1">
    <location>
        <begin position="81"/>
        <end position="97"/>
    </location>
</feature>
<protein>
    <submittedName>
        <fullName evidence="5">Uncharacterized protein LOC110980536</fullName>
    </submittedName>
</protein>
<feature type="compositionally biased region" description="Pro residues" evidence="1">
    <location>
        <begin position="163"/>
        <end position="173"/>
    </location>
</feature>
<keyword evidence="2" id="KW-1133">Transmembrane helix</keyword>
<dbReference type="AlphaFoldDB" id="A0A8B7YKR6"/>
<dbReference type="OMA" id="MYIDVET"/>
<feature type="compositionally biased region" description="Basic and acidic residues" evidence="1">
    <location>
        <begin position="496"/>
        <end position="507"/>
    </location>
</feature>
<feature type="compositionally biased region" description="Polar residues" evidence="1">
    <location>
        <begin position="474"/>
        <end position="490"/>
    </location>
</feature>
<feature type="compositionally biased region" description="Basic and acidic residues" evidence="1">
    <location>
        <begin position="295"/>
        <end position="307"/>
    </location>
</feature>
<feature type="signal peptide" evidence="3">
    <location>
        <begin position="1"/>
        <end position="26"/>
    </location>
</feature>
<dbReference type="OrthoDB" id="10072610at2759"/>
<feature type="transmembrane region" description="Helical" evidence="2">
    <location>
        <begin position="50"/>
        <end position="74"/>
    </location>
</feature>
<keyword evidence="4" id="KW-1185">Reference proteome</keyword>
<sequence>MDDKKWRSGWILLLVLVQISVKFVQCRPVASKEDDSLASAGLLTKDSRLAHNLVLGLLVTIATLISLTIVLVLCTCASKPDSGRDDETKGDTEKEEIQLTNNGVPESPSPEALTAPDSETALTVSANNARKMRSASVQSASSSPGHSDDPLTRCSTCERRLPELPPTPMPPVTPTNEDEEDDCNRMYDVIGETKNSPASPTNEDGKKENTDDEVEDDQYASVTNNAALNQARGPQTELAEDTDYNSIGSGNVRKTDVEEGDDPYTSVVVGGDTKEVETKDDKEGYSRLRSIQKRPGRDDSSEAREKDGYARLRDITLGSATVDGAVGGAVGGAIGGAVGMVKDDDEEVPPVPYKPPDLQNEEDEEPNSTIPRTPSVGTAGASAAVGAVANSDGNAAAPAKKREPPYTQVSARESLEVVRARQQAEQNARIAAHYQTIEEDQSLDADHDGIYEPVDDQQLDGQLVMSPPPLPSDRQGSSNGPIHAASNSWQVPRAPRVYEEITDETRPRPPNVLAGAANPQGASNEDIEPYAVTEKRANPAEAPMYTVVDKKSKANYAKVNKANKSPQDQANNNARTEARASDPGSPPPTNEEGDLPLYAVVDKKSKGQGSKSPGNEDTAQFTWDMALSKQAEVEDNYQAMDEEDNYQSVGDATGSSSAGAAAIAGGMVHVSGHEASKDLWTKKEHMYIDVETTQPSKLAETNHKAGESQRGNHSYESVEVVPPSKTVSKKEKQKQAKKAKKEAKKERKMSKSSKHTKDKEKDKGGAAAGPSGEDTVWQRQDSQEANGNGNNNINQFDDYENVSFPLQETRL</sequence>
<dbReference type="KEGG" id="aplc:110980536"/>
<evidence type="ECO:0000313" key="5">
    <source>
        <dbReference type="RefSeq" id="XP_022093015.1"/>
    </source>
</evidence>
<evidence type="ECO:0000313" key="4">
    <source>
        <dbReference type="Proteomes" id="UP000694845"/>
    </source>
</evidence>
<accession>A0A8B7YKR6</accession>
<evidence type="ECO:0000256" key="1">
    <source>
        <dbReference type="SAM" id="MobiDB-lite"/>
    </source>
</evidence>
<organism evidence="4 5">
    <name type="scientific">Acanthaster planci</name>
    <name type="common">Crown-of-thorns starfish</name>
    <dbReference type="NCBI Taxonomy" id="133434"/>
    <lineage>
        <taxon>Eukaryota</taxon>
        <taxon>Metazoa</taxon>
        <taxon>Echinodermata</taxon>
        <taxon>Eleutherozoa</taxon>
        <taxon>Asterozoa</taxon>
        <taxon>Asteroidea</taxon>
        <taxon>Valvatacea</taxon>
        <taxon>Valvatida</taxon>
        <taxon>Acanthasteridae</taxon>
        <taxon>Acanthaster</taxon>
    </lineage>
</organism>
<feature type="compositionally biased region" description="Polar residues" evidence="1">
    <location>
        <begin position="193"/>
        <end position="202"/>
    </location>
</feature>
<feature type="compositionally biased region" description="Basic residues" evidence="1">
    <location>
        <begin position="735"/>
        <end position="754"/>
    </location>
</feature>
<keyword evidence="2" id="KW-0812">Transmembrane</keyword>